<dbReference type="SUPFAM" id="SSF53474">
    <property type="entry name" value="alpha/beta-Hydrolases"/>
    <property type="match status" value="1"/>
</dbReference>
<evidence type="ECO:0000256" key="5">
    <source>
        <dbReference type="ARBA" id="ARBA00022801"/>
    </source>
</evidence>
<evidence type="ECO:0000256" key="2">
    <source>
        <dbReference type="ARBA" id="ARBA00022525"/>
    </source>
</evidence>
<dbReference type="Proteomes" id="UP001180453">
    <property type="component" value="Unassembled WGS sequence"/>
</dbReference>
<dbReference type="PANTHER" id="PTHR38050:SF2">
    <property type="entry name" value="FERULOYL ESTERASE C-RELATED"/>
    <property type="match status" value="1"/>
</dbReference>
<protein>
    <submittedName>
        <fullName evidence="9">Polyhydroxybutyrate depolymerase</fullName>
    </submittedName>
</protein>
<evidence type="ECO:0000256" key="6">
    <source>
        <dbReference type="ARBA" id="ARBA00023277"/>
    </source>
</evidence>
<evidence type="ECO:0000313" key="10">
    <source>
        <dbReference type="Proteomes" id="UP001180453"/>
    </source>
</evidence>
<dbReference type="Gene3D" id="3.40.50.1820">
    <property type="entry name" value="alpha/beta hydrolase"/>
    <property type="match status" value="1"/>
</dbReference>
<evidence type="ECO:0000256" key="8">
    <source>
        <dbReference type="SAM" id="SignalP"/>
    </source>
</evidence>
<dbReference type="InterPro" id="IPR029058">
    <property type="entry name" value="AB_hydrolase_fold"/>
</dbReference>
<evidence type="ECO:0000256" key="4">
    <source>
        <dbReference type="ARBA" id="ARBA00022729"/>
    </source>
</evidence>
<evidence type="ECO:0000313" key="9">
    <source>
        <dbReference type="EMBL" id="MDR7269654.1"/>
    </source>
</evidence>
<keyword evidence="4 8" id="KW-0732">Signal</keyword>
<sequence>MRSLLLAVALAALLPAAQAEGTLRERIKARMEQRRADKGGLQELQVQGRKALVHLPAGYDAARPAPLVLAFHGGGGHAEYMADDEKYGLQKKADEAGFVVAFPNGYSKLPGGKFATWNAGGCCGDARDKNVDDVAFARAVVAAVQAKYSIDSRRVFATGMSNGGMLSHRLACEAADVFRAVASVAGTDATASCTPSKPISVLHIHAKDDDHVLFNGGAGAGAFRDESKVMSFVSVPETLSRWVQRDHCAMPPQRTLDKAGAYCETFSGCAGGTQVQLCVTDTGGHSWPGASSVRRGKEAASQALDANDVIWRFFEQASR</sequence>
<accession>A0ABU1YLB7</accession>
<keyword evidence="2" id="KW-0964">Secreted</keyword>
<evidence type="ECO:0000256" key="3">
    <source>
        <dbReference type="ARBA" id="ARBA00022651"/>
    </source>
</evidence>
<dbReference type="EMBL" id="JAVDXU010000001">
    <property type="protein sequence ID" value="MDR7269654.1"/>
    <property type="molecule type" value="Genomic_DNA"/>
</dbReference>
<keyword evidence="3" id="KW-0858">Xylan degradation</keyword>
<dbReference type="PANTHER" id="PTHR38050">
    <property type="match status" value="1"/>
</dbReference>
<organism evidence="9 10">
    <name type="scientific">Roseateles saccharophilus</name>
    <name type="common">Pseudomonas saccharophila</name>
    <dbReference type="NCBI Taxonomy" id="304"/>
    <lineage>
        <taxon>Bacteria</taxon>
        <taxon>Pseudomonadati</taxon>
        <taxon>Pseudomonadota</taxon>
        <taxon>Betaproteobacteria</taxon>
        <taxon>Burkholderiales</taxon>
        <taxon>Sphaerotilaceae</taxon>
        <taxon>Roseateles</taxon>
    </lineage>
</organism>
<gene>
    <name evidence="9" type="ORF">J2X20_002283</name>
</gene>
<feature type="chain" id="PRO_5045960611" evidence="8">
    <location>
        <begin position="20"/>
        <end position="319"/>
    </location>
</feature>
<keyword evidence="10" id="KW-1185">Reference proteome</keyword>
<evidence type="ECO:0000256" key="1">
    <source>
        <dbReference type="ARBA" id="ARBA00004613"/>
    </source>
</evidence>
<reference evidence="9 10" key="1">
    <citation type="submission" date="2023-07" db="EMBL/GenBank/DDBJ databases">
        <title>Sorghum-associated microbial communities from plants grown in Nebraska, USA.</title>
        <authorList>
            <person name="Schachtman D."/>
        </authorList>
    </citation>
    <scope>NUCLEOTIDE SEQUENCE [LARGE SCALE GENOMIC DNA]</scope>
    <source>
        <strain evidence="9 10">BE314</strain>
    </source>
</reference>
<evidence type="ECO:0000256" key="7">
    <source>
        <dbReference type="ARBA" id="ARBA00023326"/>
    </source>
</evidence>
<comment type="caution">
    <text evidence="9">The sequence shown here is derived from an EMBL/GenBank/DDBJ whole genome shotgun (WGS) entry which is preliminary data.</text>
</comment>
<keyword evidence="5" id="KW-0378">Hydrolase</keyword>
<proteinExistence type="predicted"/>
<keyword evidence="6" id="KW-0119">Carbohydrate metabolism</keyword>
<dbReference type="RefSeq" id="WP_310264608.1">
    <property type="nucleotide sequence ID" value="NZ_JAVDXU010000001.1"/>
</dbReference>
<name>A0ABU1YLB7_ROSSA</name>
<comment type="subcellular location">
    <subcellularLocation>
        <location evidence="1">Secreted</location>
    </subcellularLocation>
</comment>
<dbReference type="Pfam" id="PF10503">
    <property type="entry name" value="Esterase_PHB"/>
    <property type="match status" value="1"/>
</dbReference>
<dbReference type="InterPro" id="IPR043595">
    <property type="entry name" value="FaeB/C/D"/>
</dbReference>
<keyword evidence="7" id="KW-0624">Polysaccharide degradation</keyword>
<dbReference type="InterPro" id="IPR010126">
    <property type="entry name" value="Esterase_phb"/>
</dbReference>
<feature type="signal peptide" evidence="8">
    <location>
        <begin position="1"/>
        <end position="19"/>
    </location>
</feature>